<gene>
    <name evidence="1" type="ORF">V6N12_065736</name>
</gene>
<dbReference type="Proteomes" id="UP001472677">
    <property type="component" value="Unassembled WGS sequence"/>
</dbReference>
<organism evidence="1 2">
    <name type="scientific">Hibiscus sabdariffa</name>
    <name type="common">roselle</name>
    <dbReference type="NCBI Taxonomy" id="183260"/>
    <lineage>
        <taxon>Eukaryota</taxon>
        <taxon>Viridiplantae</taxon>
        <taxon>Streptophyta</taxon>
        <taxon>Embryophyta</taxon>
        <taxon>Tracheophyta</taxon>
        <taxon>Spermatophyta</taxon>
        <taxon>Magnoliopsida</taxon>
        <taxon>eudicotyledons</taxon>
        <taxon>Gunneridae</taxon>
        <taxon>Pentapetalae</taxon>
        <taxon>rosids</taxon>
        <taxon>malvids</taxon>
        <taxon>Malvales</taxon>
        <taxon>Malvaceae</taxon>
        <taxon>Malvoideae</taxon>
        <taxon>Hibiscus</taxon>
    </lineage>
</organism>
<evidence type="ECO:0000313" key="2">
    <source>
        <dbReference type="Proteomes" id="UP001472677"/>
    </source>
</evidence>
<evidence type="ECO:0000313" key="1">
    <source>
        <dbReference type="EMBL" id="KAK8597263.1"/>
    </source>
</evidence>
<comment type="caution">
    <text evidence="1">The sequence shown here is derived from an EMBL/GenBank/DDBJ whole genome shotgun (WGS) entry which is preliminary data.</text>
</comment>
<sequence>MTEPTKDSCLPKKQRRRNEALLDSTTPIIPQDVALMDCDDQDSTTPAISYKDILTRGTDTILDDDIRDDDIDFLEDDVRMGEANGIAFIVFSDWVKGLTIKSIKFTLVSEILGTRVGYTTFTIELPYKHSLIKAIGARISKVVKIDYQTDYGYRWVKSSLSIETNLACTEARLHATTYFSDLFVIIGPPLEPFLISGLFPTLDEAVHTSLATIPLGIEIKVAIFSMAPLNHLV</sequence>
<reference evidence="1 2" key="1">
    <citation type="journal article" date="2024" name="G3 (Bethesda)">
        <title>Genome assembly of Hibiscus sabdariffa L. provides insights into metabolisms of medicinal natural products.</title>
        <authorList>
            <person name="Kim T."/>
        </authorList>
    </citation>
    <scope>NUCLEOTIDE SEQUENCE [LARGE SCALE GENOMIC DNA]</scope>
    <source>
        <strain evidence="1">TK-2024</strain>
        <tissue evidence="1">Old leaves</tissue>
    </source>
</reference>
<protein>
    <submittedName>
        <fullName evidence="1">Uncharacterized protein</fullName>
    </submittedName>
</protein>
<keyword evidence="2" id="KW-1185">Reference proteome</keyword>
<dbReference type="EMBL" id="JBBPBM010000002">
    <property type="protein sequence ID" value="KAK8597263.1"/>
    <property type="molecule type" value="Genomic_DNA"/>
</dbReference>
<accession>A0ABR2G9W8</accession>
<proteinExistence type="predicted"/>
<name>A0ABR2G9W8_9ROSI</name>